<dbReference type="Proteomes" id="UP001196097">
    <property type="component" value="Chromosome"/>
</dbReference>
<dbReference type="EMBL" id="CP130946">
    <property type="protein sequence ID" value="XRP72519.1"/>
    <property type="molecule type" value="Genomic_DNA"/>
</dbReference>
<name>A0ACD5IIH4_9PROT</name>
<evidence type="ECO:0000313" key="1">
    <source>
        <dbReference type="EMBL" id="XRP72519.1"/>
    </source>
</evidence>
<sequence>MLNNPLVAFQEAMQAAGVFLAADAHITPDGQLHRVRAADDKAGALSIWYNFHPDAPASGAAGNWRTGARLTWCGKRLQTLTSAERALLSQRIEEDKRRAQVATEARHKAAAAKAARIWTDAAPASPNHPYLTRKQIAPGVSRQSGGALVLPIVDFAGTLHGLQFIAEDGGKRFISGMVKQGHFIPSGGTPSPDRPLWIAEGHATACTLSTLQPGVVVIAACDAGNLASVATEARKRWPSLDIVICPDFDAIGRQKGQEAAEKARARIVRPDRLPSDLPAWVSDWNDWQQFRRQGVRHGA</sequence>
<protein>
    <submittedName>
        <fullName evidence="1">Toprim domain-containing protein</fullName>
    </submittedName>
</protein>
<keyword evidence="2" id="KW-1185">Reference proteome</keyword>
<reference evidence="1 2" key="1">
    <citation type="journal article" date="2021" name="ISME J.">
        <title>Genomic evolution of the class Acidithiobacillia: deep-branching Proteobacteria living in extreme acidic conditions.</title>
        <authorList>
            <person name="Moya-Beltran A."/>
            <person name="Beard S."/>
            <person name="Rojas-Villalobos C."/>
            <person name="Issotta F."/>
            <person name="Gallardo Y."/>
            <person name="Ulloa R."/>
            <person name="Giaveno A."/>
            <person name="Degli Esposti M."/>
            <person name="Johnson D.B."/>
            <person name="Quatrini R."/>
        </authorList>
    </citation>
    <scope>NUCLEOTIDE SEQUENCE [LARGE SCALE GENOMIC DNA]</scope>
    <source>
        <strain evidence="1 2">CF3</strain>
    </source>
</reference>
<evidence type="ECO:0000313" key="2">
    <source>
        <dbReference type="Proteomes" id="UP001196097"/>
    </source>
</evidence>
<accession>A0ACD5IIH4</accession>
<organism evidence="1 2">
    <name type="scientific">Acidithiobacillus ferruginosus</name>
    <dbReference type="NCBI Taxonomy" id="3063951"/>
    <lineage>
        <taxon>Bacteria</taxon>
        <taxon>Pseudomonadati</taxon>
        <taxon>Pseudomonadota</taxon>
        <taxon>Acidithiobacillia</taxon>
        <taxon>Acidithiobacillales</taxon>
        <taxon>Acidithiobacillaceae</taxon>
        <taxon>Acidithiobacillus</taxon>
    </lineage>
</organism>
<proteinExistence type="predicted"/>
<gene>
    <name evidence="1" type="ORF">HF292_012055</name>
</gene>